<evidence type="ECO:0000313" key="2">
    <source>
        <dbReference type="EMBL" id="KAH6898574.1"/>
    </source>
</evidence>
<accession>A0A9P8WGP4</accession>
<proteinExistence type="predicted"/>
<dbReference type="Proteomes" id="UP000777438">
    <property type="component" value="Unassembled WGS sequence"/>
</dbReference>
<evidence type="ECO:0008006" key="4">
    <source>
        <dbReference type="Google" id="ProtNLM"/>
    </source>
</evidence>
<sequence>MVLLPFEVFVLSVCFCLAPSRVRVLPKVKSGIESAQSSIFPAACCWSARSLLVNGPSDLSSWSRPKQKLGVRLDPCWTCHPMLRRPSLPFGLRSGCTRLGQRRAAPSKTAQAALKANHFREASSFVAPEGWPLLGPSPS</sequence>
<protein>
    <recommendedName>
        <fullName evidence="4">Secreted protein</fullName>
    </recommendedName>
</protein>
<feature type="signal peptide" evidence="1">
    <location>
        <begin position="1"/>
        <end position="16"/>
    </location>
</feature>
<evidence type="ECO:0000256" key="1">
    <source>
        <dbReference type="SAM" id="SignalP"/>
    </source>
</evidence>
<keyword evidence="1" id="KW-0732">Signal</keyword>
<organism evidence="2 3">
    <name type="scientific">Thelonectria olida</name>
    <dbReference type="NCBI Taxonomy" id="1576542"/>
    <lineage>
        <taxon>Eukaryota</taxon>
        <taxon>Fungi</taxon>
        <taxon>Dikarya</taxon>
        <taxon>Ascomycota</taxon>
        <taxon>Pezizomycotina</taxon>
        <taxon>Sordariomycetes</taxon>
        <taxon>Hypocreomycetidae</taxon>
        <taxon>Hypocreales</taxon>
        <taxon>Nectriaceae</taxon>
        <taxon>Thelonectria</taxon>
    </lineage>
</organism>
<keyword evidence="3" id="KW-1185">Reference proteome</keyword>
<dbReference type="OrthoDB" id="10559384at2759"/>
<gene>
    <name evidence="2" type="ORF">B0T10DRAFT_114255</name>
</gene>
<comment type="caution">
    <text evidence="2">The sequence shown here is derived from an EMBL/GenBank/DDBJ whole genome shotgun (WGS) entry which is preliminary data.</text>
</comment>
<reference evidence="2 3" key="1">
    <citation type="journal article" date="2021" name="Nat. Commun.">
        <title>Genetic determinants of endophytism in the Arabidopsis root mycobiome.</title>
        <authorList>
            <person name="Mesny F."/>
            <person name="Miyauchi S."/>
            <person name="Thiergart T."/>
            <person name="Pickel B."/>
            <person name="Atanasova L."/>
            <person name="Karlsson M."/>
            <person name="Huettel B."/>
            <person name="Barry K.W."/>
            <person name="Haridas S."/>
            <person name="Chen C."/>
            <person name="Bauer D."/>
            <person name="Andreopoulos W."/>
            <person name="Pangilinan J."/>
            <person name="LaButti K."/>
            <person name="Riley R."/>
            <person name="Lipzen A."/>
            <person name="Clum A."/>
            <person name="Drula E."/>
            <person name="Henrissat B."/>
            <person name="Kohler A."/>
            <person name="Grigoriev I.V."/>
            <person name="Martin F.M."/>
            <person name="Hacquard S."/>
        </authorList>
    </citation>
    <scope>NUCLEOTIDE SEQUENCE [LARGE SCALE GENOMIC DNA]</scope>
    <source>
        <strain evidence="2 3">MPI-CAGE-CH-0241</strain>
    </source>
</reference>
<dbReference type="EMBL" id="JAGPYM010000002">
    <property type="protein sequence ID" value="KAH6898574.1"/>
    <property type="molecule type" value="Genomic_DNA"/>
</dbReference>
<dbReference type="AlphaFoldDB" id="A0A9P8WGP4"/>
<name>A0A9P8WGP4_9HYPO</name>
<evidence type="ECO:0000313" key="3">
    <source>
        <dbReference type="Proteomes" id="UP000777438"/>
    </source>
</evidence>
<feature type="chain" id="PRO_5040344887" description="Secreted protein" evidence="1">
    <location>
        <begin position="17"/>
        <end position="139"/>
    </location>
</feature>